<keyword evidence="3" id="KW-1185">Reference proteome</keyword>
<gene>
    <name evidence="2" type="ORF">N8I77_005155</name>
</gene>
<keyword evidence="1" id="KW-0175">Coiled coil</keyword>
<comment type="caution">
    <text evidence="2">The sequence shown here is derived from an EMBL/GenBank/DDBJ whole genome shotgun (WGS) entry which is preliminary data.</text>
</comment>
<evidence type="ECO:0000313" key="3">
    <source>
        <dbReference type="Proteomes" id="UP001265746"/>
    </source>
</evidence>
<organism evidence="2 3">
    <name type="scientific">Phomopsis amygdali</name>
    <name type="common">Fusicoccum amygdali</name>
    <dbReference type="NCBI Taxonomy" id="1214568"/>
    <lineage>
        <taxon>Eukaryota</taxon>
        <taxon>Fungi</taxon>
        <taxon>Dikarya</taxon>
        <taxon>Ascomycota</taxon>
        <taxon>Pezizomycotina</taxon>
        <taxon>Sordariomycetes</taxon>
        <taxon>Sordariomycetidae</taxon>
        <taxon>Diaporthales</taxon>
        <taxon>Diaporthaceae</taxon>
        <taxon>Diaporthe</taxon>
    </lineage>
</organism>
<proteinExistence type="predicted"/>
<dbReference type="EMBL" id="JAUJFL010000002">
    <property type="protein sequence ID" value="KAK2611834.1"/>
    <property type="molecule type" value="Genomic_DNA"/>
</dbReference>
<dbReference type="PANTHER" id="PTHR35186">
    <property type="entry name" value="ANK_REP_REGION DOMAIN-CONTAINING PROTEIN"/>
    <property type="match status" value="1"/>
</dbReference>
<dbReference type="Proteomes" id="UP001265746">
    <property type="component" value="Unassembled WGS sequence"/>
</dbReference>
<evidence type="ECO:0000256" key="1">
    <source>
        <dbReference type="SAM" id="Coils"/>
    </source>
</evidence>
<name>A0AAD9SP12_PHOAM</name>
<protein>
    <submittedName>
        <fullName evidence="2">Uncharacterized protein</fullName>
    </submittedName>
</protein>
<feature type="coiled-coil region" evidence="1">
    <location>
        <begin position="106"/>
        <end position="177"/>
    </location>
</feature>
<reference evidence="2" key="1">
    <citation type="submission" date="2023-06" db="EMBL/GenBank/DDBJ databases">
        <authorList>
            <person name="Noh H."/>
        </authorList>
    </citation>
    <scope>NUCLEOTIDE SEQUENCE</scope>
    <source>
        <strain evidence="2">DUCC20226</strain>
    </source>
</reference>
<dbReference type="PANTHER" id="PTHR35186:SF4">
    <property type="entry name" value="PRION-INHIBITION AND PROPAGATION HELO DOMAIN-CONTAINING PROTEIN"/>
    <property type="match status" value="1"/>
</dbReference>
<dbReference type="AlphaFoldDB" id="A0AAD9SP12"/>
<evidence type="ECO:0000313" key="2">
    <source>
        <dbReference type="EMBL" id="KAK2611834.1"/>
    </source>
</evidence>
<accession>A0AAD9SP12</accession>
<sequence>MDPFSITLGALQVTGVAIKVSLLLRKKIKVFRNYSRELARVLKGVDRQQKNFQHEVHLLLRQAKQDEHDIEEMLEDADDARWSSQELRIGFQSAFPKSLDTVQGIIEEIRSTLDTLQGELARFDEINEPLKDTVRRVRKKIKITWDKSKFEGEIKCLRELNDDLRRLREQAAEIKEPVLRNTSGVRPAQQLSQEYGSISKVRRASKAFHQALAAAWLRELSETRIEEVRHDVRLKLHTRVQEKVQMEVMIACYGHTWPLPTPIQAGFTSLHVESRILDFMELGLNTPPHSGDDDRRKKRKVHFEVSDTQGMSKTSTAVVKRQDPSVVDLRLARGICTALQGKDGDRCNSKCLGYLDSCSNDTFRHSFFGMSITRPMPESTCVSAEQILKHPAETSVTFVDQLRLAHSFAMAVLKFYSTPWLREYVSLRELSFFSFGDSNLSSCIRTAHLGFEFIQTSSGEDLPMPMDKMAESRAIEDARLVHGVRNVTLWGLGTVMLQIGTWSMIESPDDVVAVRRLAQRTPMLGKRYRDLTKQCLECDFAFGDDLSKPRLQQAVYEHVVCGLAEMINSLDIDEE</sequence>